<dbReference type="InterPro" id="IPR012334">
    <property type="entry name" value="Pectin_lyas_fold"/>
</dbReference>
<dbReference type="Pfam" id="PF13229">
    <property type="entry name" value="Beta_helix"/>
    <property type="match status" value="1"/>
</dbReference>
<dbReference type="InterPro" id="IPR039448">
    <property type="entry name" value="Beta_helix"/>
</dbReference>
<proteinExistence type="predicted"/>
<keyword evidence="3" id="KW-1185">Reference proteome</keyword>
<accession>A0A7W5ZP32</accession>
<dbReference type="Gene3D" id="2.160.20.10">
    <property type="entry name" value="Single-stranded right-handed beta-helix, Pectin lyase-like"/>
    <property type="match status" value="1"/>
</dbReference>
<feature type="domain" description="Right handed beta helix" evidence="1">
    <location>
        <begin position="143"/>
        <end position="302"/>
    </location>
</feature>
<reference evidence="2 3" key="1">
    <citation type="submission" date="2020-08" db="EMBL/GenBank/DDBJ databases">
        <title>Genomic Encyclopedia of Type Strains, Phase IV (KMG-IV): sequencing the most valuable type-strain genomes for metagenomic binning, comparative biology and taxonomic classification.</title>
        <authorList>
            <person name="Goeker M."/>
        </authorList>
    </citation>
    <scope>NUCLEOTIDE SEQUENCE [LARGE SCALE GENOMIC DNA]</scope>
    <source>
        <strain evidence="2 3">DSM 17976</strain>
    </source>
</reference>
<dbReference type="InterPro" id="IPR011050">
    <property type="entry name" value="Pectin_lyase_fold/virulence"/>
</dbReference>
<dbReference type="Proteomes" id="UP000541352">
    <property type="component" value="Unassembled WGS sequence"/>
</dbReference>
<dbReference type="InterPro" id="IPR006626">
    <property type="entry name" value="PbH1"/>
</dbReference>
<dbReference type="SMART" id="SM00710">
    <property type="entry name" value="PbH1"/>
    <property type="match status" value="7"/>
</dbReference>
<dbReference type="InterPro" id="IPR022441">
    <property type="entry name" value="Para_beta_helix_rpt-2"/>
</dbReference>
<evidence type="ECO:0000313" key="2">
    <source>
        <dbReference type="EMBL" id="MBB3840978.1"/>
    </source>
</evidence>
<dbReference type="AlphaFoldDB" id="A0A7W5ZP32"/>
<dbReference type="RefSeq" id="WP_183978316.1">
    <property type="nucleotide sequence ID" value="NZ_JACIBY010000013.1"/>
</dbReference>
<dbReference type="EMBL" id="JACIBY010000013">
    <property type="protein sequence ID" value="MBB3840978.1"/>
    <property type="molecule type" value="Genomic_DNA"/>
</dbReference>
<dbReference type="NCBIfam" id="TIGR03804">
    <property type="entry name" value="para_beta_helix"/>
    <property type="match status" value="1"/>
</dbReference>
<dbReference type="NCBIfam" id="TIGR03805">
    <property type="entry name" value="beta_helix_1"/>
    <property type="match status" value="1"/>
</dbReference>
<comment type="caution">
    <text evidence="2">The sequence shown here is derived from an EMBL/GenBank/DDBJ whole genome shotgun (WGS) entry which is preliminary data.</text>
</comment>
<gene>
    <name evidence="2" type="ORF">FHS57_004999</name>
</gene>
<sequence length="428" mass="46948">MKLLTTLVGAVMVAVLMTACGSKETKKSKLDIAALPKATPEQMEALVAKFIEAKEGETIEIPEGFYEMNTQLILDKVNKVTIKGAGMYNTVLSFKNIKTGGEGVKIAGDGITLQDFTVMDAPGDCIKTQHCNNITFRAVNTTWTNDKNSKNGTYGIYPVQCKNVLVEKCEVSHSRDAGIYVGQSENIIVRDNYVFENVAGIEIENSDNAEVYNNLAENNTGGILIFNLPGLPKAFGSRTKVYNNTLKENNHENFAEVSNGQNGNAVTMIPPGSGIIVLAGNEVEIFNNKILNHKTYSIAIASYHITELPIPNHPGWSPFTTNISVHDNTFERTFGVPDLTKEMGKLVAAKCFKSQDVIYDGIIDEKKGKSAEQNPMNICIKENQKDFRFSRFLIPASGAVTEIEVFNDVKPFAACNVEVKTDVKNLNL</sequence>
<organism evidence="2 3">
    <name type="scientific">Runella defluvii</name>
    <dbReference type="NCBI Taxonomy" id="370973"/>
    <lineage>
        <taxon>Bacteria</taxon>
        <taxon>Pseudomonadati</taxon>
        <taxon>Bacteroidota</taxon>
        <taxon>Cytophagia</taxon>
        <taxon>Cytophagales</taxon>
        <taxon>Spirosomataceae</taxon>
        <taxon>Runella</taxon>
    </lineage>
</organism>
<evidence type="ECO:0000313" key="3">
    <source>
        <dbReference type="Proteomes" id="UP000541352"/>
    </source>
</evidence>
<evidence type="ECO:0000259" key="1">
    <source>
        <dbReference type="Pfam" id="PF13229"/>
    </source>
</evidence>
<protein>
    <submittedName>
        <fullName evidence="2">Parallel beta-helix repeat protein</fullName>
    </submittedName>
</protein>
<dbReference type="InterPro" id="IPR022442">
    <property type="entry name" value="SO_2930-like_dom"/>
</dbReference>
<name>A0A7W5ZP32_9BACT</name>
<dbReference type="PROSITE" id="PS51257">
    <property type="entry name" value="PROKAR_LIPOPROTEIN"/>
    <property type="match status" value="1"/>
</dbReference>
<dbReference type="SUPFAM" id="SSF51126">
    <property type="entry name" value="Pectin lyase-like"/>
    <property type="match status" value="1"/>
</dbReference>